<gene>
    <name evidence="7" type="ORF">Tco_0769496</name>
</gene>
<evidence type="ECO:0000256" key="2">
    <source>
        <dbReference type="ARBA" id="ARBA00023015"/>
    </source>
</evidence>
<dbReference type="PROSITE" id="PS51032">
    <property type="entry name" value="AP2_ERF"/>
    <property type="match status" value="1"/>
</dbReference>
<keyword evidence="2" id="KW-0805">Transcription regulation</keyword>
<dbReference type="PRINTS" id="PR00367">
    <property type="entry name" value="ETHRSPELEMNT"/>
</dbReference>
<keyword evidence="4" id="KW-0804">Transcription</keyword>
<reference evidence="7" key="1">
    <citation type="journal article" date="2022" name="Int. J. Mol. Sci.">
        <title>Draft Genome of Tanacetum Coccineum: Genomic Comparison of Closely Related Tanacetum-Family Plants.</title>
        <authorList>
            <person name="Yamashiro T."/>
            <person name="Shiraishi A."/>
            <person name="Nakayama K."/>
            <person name="Satake H."/>
        </authorList>
    </citation>
    <scope>NUCLEOTIDE SEQUENCE</scope>
</reference>
<keyword evidence="5" id="KW-0539">Nucleus</keyword>
<sequence>MVINCYKHGLINSNQHEESIIVAALSNVIRGENDVGPSGQALVIEQPQIHNETMLPEQEICRFCGTQSPGCLGCQYFEEGGEKEMTTTRKRNKYKGVSLKPSGKWAAEIMVQKTRKWLGTYETEEEAARAYDMASIQYRGNNAKTNFPMSEYSEINPSTKRSREY</sequence>
<dbReference type="InterPro" id="IPR001471">
    <property type="entry name" value="AP2/ERF_dom"/>
</dbReference>
<keyword evidence="3 7" id="KW-0238">DNA-binding</keyword>
<accession>A0ABQ4ZCU0</accession>
<evidence type="ECO:0000256" key="1">
    <source>
        <dbReference type="ARBA" id="ARBA00004123"/>
    </source>
</evidence>
<dbReference type="GO" id="GO:0003677">
    <property type="term" value="F:DNA binding"/>
    <property type="evidence" value="ECO:0007669"/>
    <property type="project" value="UniProtKB-KW"/>
</dbReference>
<evidence type="ECO:0000256" key="4">
    <source>
        <dbReference type="ARBA" id="ARBA00023163"/>
    </source>
</evidence>
<evidence type="ECO:0000313" key="8">
    <source>
        <dbReference type="Proteomes" id="UP001151760"/>
    </source>
</evidence>
<dbReference type="PANTHER" id="PTHR31194">
    <property type="entry name" value="SHN SHINE , DNA BINDING / TRANSCRIPTION FACTOR"/>
    <property type="match status" value="1"/>
</dbReference>
<dbReference type="SUPFAM" id="SSF54171">
    <property type="entry name" value="DNA-binding domain"/>
    <property type="match status" value="1"/>
</dbReference>
<dbReference type="Gene3D" id="3.30.730.10">
    <property type="entry name" value="AP2/ERF domain"/>
    <property type="match status" value="1"/>
</dbReference>
<dbReference type="PANTHER" id="PTHR31194:SF222">
    <property type="entry name" value="ETHYLENE-RESPONSIVE TRANSCRIPTION FACTOR ERF120-RELATED"/>
    <property type="match status" value="1"/>
</dbReference>
<comment type="caution">
    <text evidence="7">The sequence shown here is derived from an EMBL/GenBank/DDBJ whole genome shotgun (WGS) entry which is preliminary data.</text>
</comment>
<dbReference type="EMBL" id="BQNB010011152">
    <property type="protein sequence ID" value="GJS86860.1"/>
    <property type="molecule type" value="Genomic_DNA"/>
</dbReference>
<dbReference type="InterPro" id="IPR050913">
    <property type="entry name" value="AP2/ERF_ERF"/>
</dbReference>
<dbReference type="SMART" id="SM00380">
    <property type="entry name" value="AP2"/>
    <property type="match status" value="1"/>
</dbReference>
<proteinExistence type="predicted"/>
<dbReference type="Proteomes" id="UP001151760">
    <property type="component" value="Unassembled WGS sequence"/>
</dbReference>
<evidence type="ECO:0000313" key="7">
    <source>
        <dbReference type="EMBL" id="GJS86860.1"/>
    </source>
</evidence>
<dbReference type="InterPro" id="IPR036955">
    <property type="entry name" value="AP2/ERF_dom_sf"/>
</dbReference>
<keyword evidence="8" id="KW-1185">Reference proteome</keyword>
<feature type="domain" description="AP2/ERF" evidence="6">
    <location>
        <begin position="93"/>
        <end position="148"/>
    </location>
</feature>
<name>A0ABQ4ZCU0_9ASTR</name>
<organism evidence="7 8">
    <name type="scientific">Tanacetum coccineum</name>
    <dbReference type="NCBI Taxonomy" id="301880"/>
    <lineage>
        <taxon>Eukaryota</taxon>
        <taxon>Viridiplantae</taxon>
        <taxon>Streptophyta</taxon>
        <taxon>Embryophyta</taxon>
        <taxon>Tracheophyta</taxon>
        <taxon>Spermatophyta</taxon>
        <taxon>Magnoliopsida</taxon>
        <taxon>eudicotyledons</taxon>
        <taxon>Gunneridae</taxon>
        <taxon>Pentapetalae</taxon>
        <taxon>asterids</taxon>
        <taxon>campanulids</taxon>
        <taxon>Asterales</taxon>
        <taxon>Asteraceae</taxon>
        <taxon>Asteroideae</taxon>
        <taxon>Anthemideae</taxon>
        <taxon>Anthemidinae</taxon>
        <taxon>Tanacetum</taxon>
    </lineage>
</organism>
<evidence type="ECO:0000256" key="5">
    <source>
        <dbReference type="ARBA" id="ARBA00023242"/>
    </source>
</evidence>
<evidence type="ECO:0000256" key="3">
    <source>
        <dbReference type="ARBA" id="ARBA00023125"/>
    </source>
</evidence>
<dbReference type="InterPro" id="IPR016177">
    <property type="entry name" value="DNA-bd_dom_sf"/>
</dbReference>
<reference evidence="7" key="2">
    <citation type="submission" date="2022-01" db="EMBL/GenBank/DDBJ databases">
        <authorList>
            <person name="Yamashiro T."/>
            <person name="Shiraishi A."/>
            <person name="Satake H."/>
            <person name="Nakayama K."/>
        </authorList>
    </citation>
    <scope>NUCLEOTIDE SEQUENCE</scope>
</reference>
<evidence type="ECO:0000259" key="6">
    <source>
        <dbReference type="PROSITE" id="PS51032"/>
    </source>
</evidence>
<protein>
    <submittedName>
        <fullName evidence="7">DNA-binding domain-containing protein</fullName>
    </submittedName>
</protein>
<comment type="subcellular location">
    <subcellularLocation>
        <location evidence="1">Nucleus</location>
    </subcellularLocation>
</comment>
<dbReference type="CDD" id="cd00018">
    <property type="entry name" value="AP2"/>
    <property type="match status" value="1"/>
</dbReference>
<dbReference type="Pfam" id="PF00847">
    <property type="entry name" value="AP2"/>
    <property type="match status" value="1"/>
</dbReference>